<keyword evidence="11" id="KW-0472">Membrane</keyword>
<evidence type="ECO:0000313" key="13">
    <source>
        <dbReference type="EMBL" id="NYD21180.1"/>
    </source>
</evidence>
<dbReference type="GO" id="GO:0005524">
    <property type="term" value="F:ATP binding"/>
    <property type="evidence" value="ECO:0007669"/>
    <property type="project" value="UniProtKB-KW"/>
</dbReference>
<dbReference type="RefSeq" id="WP_343077789.1">
    <property type="nucleotide sequence ID" value="NZ_BAAAGN010000006.1"/>
</dbReference>
<evidence type="ECO:0000256" key="10">
    <source>
        <dbReference type="SAM" id="MobiDB-lite"/>
    </source>
</evidence>
<organism evidence="13 14">
    <name type="scientific">Kineococcus aurantiacus</name>
    <dbReference type="NCBI Taxonomy" id="37633"/>
    <lineage>
        <taxon>Bacteria</taxon>
        <taxon>Bacillati</taxon>
        <taxon>Actinomycetota</taxon>
        <taxon>Actinomycetes</taxon>
        <taxon>Kineosporiales</taxon>
        <taxon>Kineosporiaceae</taxon>
        <taxon>Kineococcus</taxon>
    </lineage>
</organism>
<evidence type="ECO:0000313" key="14">
    <source>
        <dbReference type="Proteomes" id="UP000521922"/>
    </source>
</evidence>
<dbReference type="PANTHER" id="PTHR24421">
    <property type="entry name" value="NITRATE/NITRITE SENSOR PROTEIN NARX-RELATED"/>
    <property type="match status" value="1"/>
</dbReference>
<keyword evidence="14" id="KW-1185">Reference proteome</keyword>
<feature type="transmembrane region" description="Helical" evidence="11">
    <location>
        <begin position="121"/>
        <end position="138"/>
    </location>
</feature>
<evidence type="ECO:0000256" key="5">
    <source>
        <dbReference type="ARBA" id="ARBA00022741"/>
    </source>
</evidence>
<evidence type="ECO:0000256" key="9">
    <source>
        <dbReference type="SAM" id="Coils"/>
    </source>
</evidence>
<dbReference type="InterPro" id="IPR003594">
    <property type="entry name" value="HATPase_dom"/>
</dbReference>
<evidence type="ECO:0000256" key="3">
    <source>
        <dbReference type="ARBA" id="ARBA00022553"/>
    </source>
</evidence>
<dbReference type="Pfam" id="PF07730">
    <property type="entry name" value="HisKA_3"/>
    <property type="match status" value="1"/>
</dbReference>
<dbReference type="InterPro" id="IPR050482">
    <property type="entry name" value="Sensor_HK_TwoCompSys"/>
</dbReference>
<keyword evidence="9" id="KW-0175">Coiled coil</keyword>
<keyword evidence="6 13" id="KW-0418">Kinase</keyword>
<keyword evidence="11" id="KW-0812">Transmembrane</keyword>
<dbReference type="CDD" id="cd16917">
    <property type="entry name" value="HATPase_UhpB-NarQ-NarX-like"/>
    <property type="match status" value="1"/>
</dbReference>
<feature type="coiled-coil region" evidence="9">
    <location>
        <begin position="165"/>
        <end position="200"/>
    </location>
</feature>
<evidence type="ECO:0000256" key="1">
    <source>
        <dbReference type="ARBA" id="ARBA00000085"/>
    </source>
</evidence>
<evidence type="ECO:0000256" key="7">
    <source>
        <dbReference type="ARBA" id="ARBA00022840"/>
    </source>
</evidence>
<gene>
    <name evidence="13" type="ORF">BJ968_000720</name>
</gene>
<dbReference type="GO" id="GO:0000155">
    <property type="term" value="F:phosphorelay sensor kinase activity"/>
    <property type="evidence" value="ECO:0007669"/>
    <property type="project" value="InterPro"/>
</dbReference>
<feature type="transmembrane region" description="Helical" evidence="11">
    <location>
        <begin position="144"/>
        <end position="162"/>
    </location>
</feature>
<dbReference type="SUPFAM" id="SSF55874">
    <property type="entry name" value="ATPase domain of HSP90 chaperone/DNA topoisomerase II/histidine kinase"/>
    <property type="match status" value="1"/>
</dbReference>
<accession>A0A7Y9AVB1</accession>
<protein>
    <recommendedName>
        <fullName evidence="2">histidine kinase</fullName>
        <ecNumber evidence="2">2.7.13.3</ecNumber>
    </recommendedName>
</protein>
<keyword evidence="8" id="KW-0902">Two-component regulatory system</keyword>
<feature type="transmembrane region" description="Helical" evidence="11">
    <location>
        <begin position="35"/>
        <end position="63"/>
    </location>
</feature>
<dbReference type="GO" id="GO:0046983">
    <property type="term" value="F:protein dimerization activity"/>
    <property type="evidence" value="ECO:0007669"/>
    <property type="project" value="InterPro"/>
</dbReference>
<keyword evidence="11" id="KW-1133">Transmembrane helix</keyword>
<dbReference type="Proteomes" id="UP000521922">
    <property type="component" value="Unassembled WGS sequence"/>
</dbReference>
<dbReference type="GO" id="GO:0016020">
    <property type="term" value="C:membrane"/>
    <property type="evidence" value="ECO:0007669"/>
    <property type="project" value="InterPro"/>
</dbReference>
<reference evidence="13 14" key="1">
    <citation type="submission" date="2020-07" db="EMBL/GenBank/DDBJ databases">
        <title>Sequencing the genomes of 1000 actinobacteria strains.</title>
        <authorList>
            <person name="Klenk H.-P."/>
        </authorList>
    </citation>
    <scope>NUCLEOTIDE SEQUENCE [LARGE SCALE GENOMIC DNA]</scope>
    <source>
        <strain evidence="13 14">DSM 7487</strain>
    </source>
</reference>
<dbReference type="Gene3D" id="3.30.565.10">
    <property type="entry name" value="Histidine kinase-like ATPase, C-terminal domain"/>
    <property type="match status" value="1"/>
</dbReference>
<keyword evidence="4" id="KW-0808">Transferase</keyword>
<comment type="catalytic activity">
    <reaction evidence="1">
        <text>ATP + protein L-histidine = ADP + protein N-phospho-L-histidine.</text>
        <dbReference type="EC" id="2.7.13.3"/>
    </reaction>
</comment>
<dbReference type="InterPro" id="IPR036890">
    <property type="entry name" value="HATPase_C_sf"/>
</dbReference>
<dbReference type="InterPro" id="IPR055558">
    <property type="entry name" value="DUF7134"/>
</dbReference>
<dbReference type="Pfam" id="PF02518">
    <property type="entry name" value="HATPase_c"/>
    <property type="match status" value="1"/>
</dbReference>
<evidence type="ECO:0000256" key="8">
    <source>
        <dbReference type="ARBA" id="ARBA00023012"/>
    </source>
</evidence>
<keyword evidence="3" id="KW-0597">Phosphoprotein</keyword>
<feature type="transmembrane region" description="Helical" evidence="11">
    <location>
        <begin position="98"/>
        <end position="114"/>
    </location>
</feature>
<evidence type="ECO:0000256" key="4">
    <source>
        <dbReference type="ARBA" id="ARBA00022679"/>
    </source>
</evidence>
<comment type="caution">
    <text evidence="13">The sequence shown here is derived from an EMBL/GenBank/DDBJ whole genome shotgun (WGS) entry which is preliminary data.</text>
</comment>
<sequence length="400" mass="41770">MRGLDVGERAGRDAGRNVFDRVVAWTRANGVLIDALLALALAAVTWLGSLTVTSGFLAGLVALGMTLPLAVRRRFPEVSGGLVACFGLAQLALPVPSYGNVAVLASVYALAGYARPWASRGGLLLGLAGAVVCAVRYFPSGLGVVVLLSALIGFSVLASWSLGSLRRAQRQNETALVERARLLENERENESRLAATAERQRIAREVHDVVAHSLSVIIAQADGGRYAATADPAVAVQVLETISGTGRQALADMRNLLGVLRQGPGDERAPQPDAGRIGDLVEQVRASGLEVDAEVSGRARPLPPAIGLAAYRIVQESLTNVLKHAGPRARAQVLVRWDPDALRLSVEDDGRGAASMVEPSPGGQGLVGMAERARLHGGSVTTGPRPGGGFSVRATLPYSS</sequence>
<keyword evidence="5" id="KW-0547">Nucleotide-binding</keyword>
<dbReference type="Pfam" id="PF23539">
    <property type="entry name" value="DUF7134"/>
    <property type="match status" value="1"/>
</dbReference>
<proteinExistence type="predicted"/>
<dbReference type="EC" id="2.7.13.3" evidence="2"/>
<dbReference type="EMBL" id="JACCBB010000001">
    <property type="protein sequence ID" value="NYD21180.1"/>
    <property type="molecule type" value="Genomic_DNA"/>
</dbReference>
<evidence type="ECO:0000256" key="6">
    <source>
        <dbReference type="ARBA" id="ARBA00022777"/>
    </source>
</evidence>
<dbReference type="AlphaFoldDB" id="A0A7Y9AVB1"/>
<name>A0A7Y9AVB1_9ACTN</name>
<evidence type="ECO:0000256" key="11">
    <source>
        <dbReference type="SAM" id="Phobius"/>
    </source>
</evidence>
<evidence type="ECO:0000256" key="2">
    <source>
        <dbReference type="ARBA" id="ARBA00012438"/>
    </source>
</evidence>
<dbReference type="SMART" id="SM00387">
    <property type="entry name" value="HATPase_c"/>
    <property type="match status" value="1"/>
</dbReference>
<dbReference type="Gene3D" id="1.20.5.1930">
    <property type="match status" value="1"/>
</dbReference>
<evidence type="ECO:0000259" key="12">
    <source>
        <dbReference type="SMART" id="SM00387"/>
    </source>
</evidence>
<feature type="region of interest" description="Disordered" evidence="10">
    <location>
        <begin position="377"/>
        <end position="400"/>
    </location>
</feature>
<keyword evidence="7" id="KW-0067">ATP-binding</keyword>
<dbReference type="InterPro" id="IPR011712">
    <property type="entry name" value="Sig_transdc_His_kin_sub3_dim/P"/>
</dbReference>
<feature type="domain" description="Histidine kinase/HSP90-like ATPase" evidence="12">
    <location>
        <begin position="305"/>
        <end position="400"/>
    </location>
</feature>
<dbReference type="PANTHER" id="PTHR24421:SF10">
    <property type="entry name" value="NITRATE_NITRITE SENSOR PROTEIN NARQ"/>
    <property type="match status" value="1"/>
</dbReference>